<feature type="transmembrane region" description="Helical" evidence="7">
    <location>
        <begin position="33"/>
        <end position="56"/>
    </location>
</feature>
<gene>
    <name evidence="10" type="ORF">HZZ10_01550</name>
</gene>
<keyword evidence="3" id="KW-1003">Cell membrane</keyword>
<dbReference type="CDD" id="cd06261">
    <property type="entry name" value="TM_PBP2"/>
    <property type="match status" value="1"/>
</dbReference>
<evidence type="ECO:0000256" key="8">
    <source>
        <dbReference type="SAM" id="MobiDB-lite"/>
    </source>
</evidence>
<dbReference type="Gene3D" id="1.10.3720.10">
    <property type="entry name" value="MetI-like"/>
    <property type="match status" value="1"/>
</dbReference>
<keyword evidence="2 7" id="KW-0813">Transport</keyword>
<feature type="transmembrane region" description="Helical" evidence="7">
    <location>
        <begin position="182"/>
        <end position="205"/>
    </location>
</feature>
<sequence>MTAPTTRVEQTRGAAGSEKGAPRGRRGRAAVPWLFLAPYLCFFGLFVLAPAVYGIYVSLFDWDFSFPSYRPFVGLGNYVDLFTPGTLDYASFWRSMRATGLFTLFTVPLMVTVPLAVALLVDKPFRGRTVLRAAFFAPYVLGVAVVGVLWKFVLDTQHGILNRILGGLGLRDDIPWLQQEPWVWVSLVGATLWWTLGFNAIIYLAGLQSIPRDQYEAAALDGAGRWRTFRSITLPGLRPVVVFVVMITVLASANVFGQPYVMTDGDPNGATRSAIMYMSDVGLGESRMGSATAMSYVLALLLVVVSILNFRFLVGKEDQS</sequence>
<comment type="similarity">
    <text evidence="7">Belongs to the binding-protein-dependent transport system permease family.</text>
</comment>
<feature type="transmembrane region" description="Helical" evidence="7">
    <location>
        <begin position="237"/>
        <end position="257"/>
    </location>
</feature>
<keyword evidence="6 7" id="KW-0472">Membrane</keyword>
<feature type="region of interest" description="Disordered" evidence="8">
    <location>
        <begin position="1"/>
        <end position="25"/>
    </location>
</feature>
<keyword evidence="5 7" id="KW-1133">Transmembrane helix</keyword>
<dbReference type="PANTHER" id="PTHR30193">
    <property type="entry name" value="ABC TRANSPORTER PERMEASE PROTEIN"/>
    <property type="match status" value="1"/>
</dbReference>
<evidence type="ECO:0000313" key="11">
    <source>
        <dbReference type="Proteomes" id="UP000561011"/>
    </source>
</evidence>
<dbReference type="InterPro" id="IPR000515">
    <property type="entry name" value="MetI-like"/>
</dbReference>
<dbReference type="EMBL" id="JACBYE010000002">
    <property type="protein sequence ID" value="NYS92224.1"/>
    <property type="molecule type" value="Genomic_DNA"/>
</dbReference>
<dbReference type="PANTHER" id="PTHR30193:SF41">
    <property type="entry name" value="DIACETYLCHITOBIOSE UPTAKE SYSTEM PERMEASE PROTEIN NGCF"/>
    <property type="match status" value="1"/>
</dbReference>
<evidence type="ECO:0000256" key="6">
    <source>
        <dbReference type="ARBA" id="ARBA00023136"/>
    </source>
</evidence>
<name>A0A853ERA2_9MICO</name>
<dbReference type="SUPFAM" id="SSF161098">
    <property type="entry name" value="MetI-like"/>
    <property type="match status" value="1"/>
</dbReference>
<keyword evidence="11" id="KW-1185">Reference proteome</keyword>
<evidence type="ECO:0000259" key="9">
    <source>
        <dbReference type="PROSITE" id="PS50928"/>
    </source>
</evidence>
<feature type="transmembrane region" description="Helical" evidence="7">
    <location>
        <begin position="133"/>
        <end position="153"/>
    </location>
</feature>
<accession>A0A853ERA2</accession>
<dbReference type="RefSeq" id="WP_179912146.1">
    <property type="nucleotide sequence ID" value="NZ_JACBYE010000002.1"/>
</dbReference>
<dbReference type="GO" id="GO:0055085">
    <property type="term" value="P:transmembrane transport"/>
    <property type="evidence" value="ECO:0007669"/>
    <property type="project" value="InterPro"/>
</dbReference>
<organism evidence="10 11">
    <name type="scientific">Sanguibacter inulinus</name>
    <dbReference type="NCBI Taxonomy" id="60922"/>
    <lineage>
        <taxon>Bacteria</taxon>
        <taxon>Bacillati</taxon>
        <taxon>Actinomycetota</taxon>
        <taxon>Actinomycetes</taxon>
        <taxon>Micrococcales</taxon>
        <taxon>Sanguibacteraceae</taxon>
        <taxon>Sanguibacter</taxon>
    </lineage>
</organism>
<dbReference type="InterPro" id="IPR035906">
    <property type="entry name" value="MetI-like_sf"/>
</dbReference>
<dbReference type="InterPro" id="IPR051393">
    <property type="entry name" value="ABC_transporter_permease"/>
</dbReference>
<evidence type="ECO:0000256" key="3">
    <source>
        <dbReference type="ARBA" id="ARBA00022475"/>
    </source>
</evidence>
<comment type="subcellular location">
    <subcellularLocation>
        <location evidence="1 7">Cell membrane</location>
        <topology evidence="1 7">Multi-pass membrane protein</topology>
    </subcellularLocation>
</comment>
<evidence type="ECO:0000256" key="7">
    <source>
        <dbReference type="RuleBase" id="RU363032"/>
    </source>
</evidence>
<dbReference type="PROSITE" id="PS50928">
    <property type="entry name" value="ABC_TM1"/>
    <property type="match status" value="1"/>
</dbReference>
<protein>
    <submittedName>
        <fullName evidence="10">Sugar ABC transporter permease</fullName>
    </submittedName>
</protein>
<proteinExistence type="inferred from homology"/>
<dbReference type="Proteomes" id="UP000561011">
    <property type="component" value="Unassembled WGS sequence"/>
</dbReference>
<evidence type="ECO:0000256" key="4">
    <source>
        <dbReference type="ARBA" id="ARBA00022692"/>
    </source>
</evidence>
<feature type="transmembrane region" description="Helical" evidence="7">
    <location>
        <begin position="293"/>
        <end position="314"/>
    </location>
</feature>
<keyword evidence="4 7" id="KW-0812">Transmembrane</keyword>
<reference evidence="10 11" key="1">
    <citation type="submission" date="2020-07" db="EMBL/GenBank/DDBJ databases">
        <title>MOT database genomes.</title>
        <authorList>
            <person name="Joseph S."/>
            <person name="Aduse-Opoku J."/>
            <person name="Hashim A."/>
            <person name="Wade W."/>
            <person name="Curtis M."/>
        </authorList>
    </citation>
    <scope>NUCLEOTIDE SEQUENCE [LARGE SCALE GENOMIC DNA]</scope>
    <source>
        <strain evidence="10 11">DSM 100099</strain>
    </source>
</reference>
<evidence type="ECO:0000256" key="1">
    <source>
        <dbReference type="ARBA" id="ARBA00004651"/>
    </source>
</evidence>
<dbReference type="GO" id="GO:0005886">
    <property type="term" value="C:plasma membrane"/>
    <property type="evidence" value="ECO:0007669"/>
    <property type="project" value="UniProtKB-SubCell"/>
</dbReference>
<feature type="domain" description="ABC transmembrane type-1" evidence="9">
    <location>
        <begin position="96"/>
        <end position="309"/>
    </location>
</feature>
<evidence type="ECO:0000256" key="5">
    <source>
        <dbReference type="ARBA" id="ARBA00022989"/>
    </source>
</evidence>
<evidence type="ECO:0000313" key="10">
    <source>
        <dbReference type="EMBL" id="NYS92224.1"/>
    </source>
</evidence>
<feature type="transmembrane region" description="Helical" evidence="7">
    <location>
        <begin position="101"/>
        <end position="121"/>
    </location>
</feature>
<dbReference type="AlphaFoldDB" id="A0A853ERA2"/>
<dbReference type="Pfam" id="PF00528">
    <property type="entry name" value="BPD_transp_1"/>
    <property type="match status" value="1"/>
</dbReference>
<comment type="caution">
    <text evidence="10">The sequence shown here is derived from an EMBL/GenBank/DDBJ whole genome shotgun (WGS) entry which is preliminary data.</text>
</comment>
<evidence type="ECO:0000256" key="2">
    <source>
        <dbReference type="ARBA" id="ARBA00022448"/>
    </source>
</evidence>